<name>D0W7G6_NEILA</name>
<protein>
    <submittedName>
        <fullName evidence="1">Uncharacterized protein</fullName>
    </submittedName>
</protein>
<dbReference type="Proteomes" id="UP000003843">
    <property type="component" value="Unassembled WGS sequence"/>
</dbReference>
<organism evidence="1 2">
    <name type="scientific">Neisseria lactamica ATCC 23970</name>
    <dbReference type="NCBI Taxonomy" id="546265"/>
    <lineage>
        <taxon>Bacteria</taxon>
        <taxon>Pseudomonadati</taxon>
        <taxon>Pseudomonadota</taxon>
        <taxon>Betaproteobacteria</taxon>
        <taxon>Neisseriales</taxon>
        <taxon>Neisseriaceae</taxon>
        <taxon>Neisseria</taxon>
    </lineage>
</organism>
<reference evidence="1 2" key="1">
    <citation type="submission" date="2009-10" db="EMBL/GenBank/DDBJ databases">
        <authorList>
            <person name="Weinstock G."/>
            <person name="Sodergren E."/>
            <person name="Clifton S."/>
            <person name="Fulton L."/>
            <person name="Fulton B."/>
            <person name="Courtney L."/>
            <person name="Fronick C."/>
            <person name="Harrison M."/>
            <person name="Strong C."/>
            <person name="Farmer C."/>
            <person name="Delahaunty K."/>
            <person name="Markovic C."/>
            <person name="Hall O."/>
            <person name="Minx P."/>
            <person name="Tomlinson C."/>
            <person name="Mitreva M."/>
            <person name="Nelson J."/>
            <person name="Hou S."/>
            <person name="Wollam A."/>
            <person name="Pepin K.H."/>
            <person name="Johnson M."/>
            <person name="Bhonagiri V."/>
            <person name="Nash W.E."/>
            <person name="Warren W."/>
            <person name="Chinwalla A."/>
            <person name="Mardis E.R."/>
            <person name="Wilson R.K."/>
        </authorList>
    </citation>
    <scope>NUCLEOTIDE SEQUENCE [LARGE SCALE GENOMIC DNA]</scope>
    <source>
        <strain evidence="1 2">ATCC 23970</strain>
    </source>
</reference>
<dbReference type="EMBL" id="ACEQ02000004">
    <property type="protein sequence ID" value="EEZ76550.1"/>
    <property type="molecule type" value="Genomic_DNA"/>
</dbReference>
<comment type="caution">
    <text evidence="1">The sequence shown here is derived from an EMBL/GenBank/DDBJ whole genome shotgun (WGS) entry which is preliminary data.</text>
</comment>
<dbReference type="AlphaFoldDB" id="D0W7G6"/>
<sequence>MYGCKCLKWCGTLYGIAGCLCPPFSKPYRAKCRLKGVQTAFCPGIL</sequence>
<gene>
    <name evidence="1" type="ORF">NEILACOT_03465</name>
</gene>
<evidence type="ECO:0000313" key="2">
    <source>
        <dbReference type="Proteomes" id="UP000003843"/>
    </source>
</evidence>
<dbReference type="PROSITE" id="PS51257">
    <property type="entry name" value="PROKAR_LIPOPROTEIN"/>
    <property type="match status" value="1"/>
</dbReference>
<accession>D0W7G6</accession>
<evidence type="ECO:0000313" key="1">
    <source>
        <dbReference type="EMBL" id="EEZ76550.1"/>
    </source>
</evidence>
<proteinExistence type="predicted"/>